<accession>A0A645DGP2</accession>
<sequence>MQSHFTRHGVSGVDLASRERRTERQGERYPRGGAVFRHRAGGDVDMYVLLVPFKARQPVMSGTGFQVREGGRRRFLHDVAEVSGICHIAGALHDRRFDEDDVSPRLRPGKADRRTDGVFLRHLCVMELRGAEDLPDTLLGEGALFLRFIFRQLGGDLPRRLREFAVKRADARFHRVG</sequence>
<gene>
    <name evidence="2" type="ORF">SDC9_135309</name>
</gene>
<dbReference type="AlphaFoldDB" id="A0A645DGP2"/>
<dbReference type="EMBL" id="VSSQ01035871">
    <property type="protein sequence ID" value="MPM88208.1"/>
    <property type="molecule type" value="Genomic_DNA"/>
</dbReference>
<comment type="caution">
    <text evidence="2">The sequence shown here is derived from an EMBL/GenBank/DDBJ whole genome shotgun (WGS) entry which is preliminary data.</text>
</comment>
<evidence type="ECO:0000256" key="1">
    <source>
        <dbReference type="SAM" id="MobiDB-lite"/>
    </source>
</evidence>
<name>A0A645DGP2_9ZZZZ</name>
<evidence type="ECO:0000313" key="2">
    <source>
        <dbReference type="EMBL" id="MPM88208.1"/>
    </source>
</evidence>
<reference evidence="2" key="1">
    <citation type="submission" date="2019-08" db="EMBL/GenBank/DDBJ databases">
        <authorList>
            <person name="Kucharzyk K."/>
            <person name="Murdoch R.W."/>
            <person name="Higgins S."/>
            <person name="Loffler F."/>
        </authorList>
    </citation>
    <scope>NUCLEOTIDE SEQUENCE</scope>
</reference>
<organism evidence="2">
    <name type="scientific">bioreactor metagenome</name>
    <dbReference type="NCBI Taxonomy" id="1076179"/>
    <lineage>
        <taxon>unclassified sequences</taxon>
        <taxon>metagenomes</taxon>
        <taxon>ecological metagenomes</taxon>
    </lineage>
</organism>
<feature type="region of interest" description="Disordered" evidence="1">
    <location>
        <begin position="1"/>
        <end position="29"/>
    </location>
</feature>
<proteinExistence type="predicted"/>
<protein>
    <submittedName>
        <fullName evidence="2">Uncharacterized protein</fullName>
    </submittedName>
</protein>
<feature type="compositionally biased region" description="Basic and acidic residues" evidence="1">
    <location>
        <begin position="16"/>
        <end position="29"/>
    </location>
</feature>